<dbReference type="PANTHER" id="PTHR33973">
    <property type="entry name" value="OS07G0153300 PROTEIN"/>
    <property type="match status" value="1"/>
</dbReference>
<dbReference type="Proteomes" id="UP000811619">
    <property type="component" value="Unassembled WGS sequence"/>
</dbReference>
<keyword evidence="1" id="KW-0472">Membrane</keyword>
<sequence length="633" mass="71424">MDGVFQGSSWLSIIHSIDFADRDWPMSPSLFATLAAMALYYSFLGSWSDLLLNACFYGLKRRSLVAALTRRLWNQLYATVIPSALAVAAALLIISALNRKAVKRTGLGRPYLIPCKTTHTRLFPQKHSFSYSYLVTGIPVGSSGNFNGMISVSNERSQGLKALFSKMMRGAWYDVNASDYLQRGFSEKGLRGKLDTYLRSQAEDPDDYPHAYLVTAARFLGYHFNPLSLWYLYNSDRVLSAIVLEVNNTFDERRPYLVLRDFSTEAGRLSDLGPGTASESEPALRIKGSWAKDFHVSPFNSRKGTYSLLASDPLHPGTGEFRGVDVTVNLSSSKGHAKLIARLFSDGEAVDPEYMSATGKMRFLSKWFWVGFATYPRIVREAATLFLQRKLHVWYRPEPLKESFGRHATSTERTLETAFRSYLRFLVGQCRKPLEVRYLSSGIADSVDEVLASPTFTDNDKDSQTLQLKVLTPCFYTRFVHYAHDFEAVFTELTDSRTIWTDQPRLLPEIFLKKASPPLHAASATDYICFKGIQHMRRRPGPIPHVSTSADPPATARPNVEDIRDFRISSMDAYILEHADSKLKALYRSILIRLFAAENYFLGSMDLLHIALFVLRSGLAWFSTNTFCQAIDT</sequence>
<evidence type="ECO:0000313" key="3">
    <source>
        <dbReference type="Proteomes" id="UP000811619"/>
    </source>
</evidence>
<reference evidence="2" key="1">
    <citation type="journal article" date="2020" name="bioRxiv">
        <title>Whole genome comparisons of ergot fungi reveals the divergence and evolution of species within the genus Claviceps are the result of varying mechanisms driving genome evolution and host range expansion.</title>
        <authorList>
            <person name="Wyka S.A."/>
            <person name="Mondo S.J."/>
            <person name="Liu M."/>
            <person name="Dettman J."/>
            <person name="Nalam V."/>
            <person name="Broders K.D."/>
        </authorList>
    </citation>
    <scope>NUCLEOTIDE SEQUENCE</scope>
    <source>
        <strain evidence="2">CCC 489</strain>
    </source>
</reference>
<dbReference type="OrthoDB" id="3340520at2759"/>
<keyword evidence="1" id="KW-0812">Transmembrane</keyword>
<gene>
    <name evidence="2" type="ORF">E4U42_004899</name>
</gene>
<keyword evidence="1" id="KW-1133">Transmembrane helix</keyword>
<evidence type="ECO:0000313" key="2">
    <source>
        <dbReference type="EMBL" id="KAG5923653.1"/>
    </source>
</evidence>
<proteinExistence type="predicted"/>
<dbReference type="InterPro" id="IPR010775">
    <property type="entry name" value="DUF1365"/>
</dbReference>
<comment type="caution">
    <text evidence="2">The sequence shown here is derived from an EMBL/GenBank/DDBJ whole genome shotgun (WGS) entry which is preliminary data.</text>
</comment>
<feature type="transmembrane region" description="Helical" evidence="1">
    <location>
        <begin position="76"/>
        <end position="97"/>
    </location>
</feature>
<organism evidence="2 3">
    <name type="scientific">Claviceps africana</name>
    <dbReference type="NCBI Taxonomy" id="83212"/>
    <lineage>
        <taxon>Eukaryota</taxon>
        <taxon>Fungi</taxon>
        <taxon>Dikarya</taxon>
        <taxon>Ascomycota</taxon>
        <taxon>Pezizomycotina</taxon>
        <taxon>Sordariomycetes</taxon>
        <taxon>Hypocreomycetidae</taxon>
        <taxon>Hypocreales</taxon>
        <taxon>Clavicipitaceae</taxon>
        <taxon>Claviceps</taxon>
    </lineage>
</organism>
<accession>A0A8K0NFX4</accession>
<dbReference type="PANTHER" id="PTHR33973:SF4">
    <property type="entry name" value="OS07G0153300 PROTEIN"/>
    <property type="match status" value="1"/>
</dbReference>
<name>A0A8K0NFX4_9HYPO</name>
<feature type="transmembrane region" description="Helical" evidence="1">
    <location>
        <begin position="30"/>
        <end position="56"/>
    </location>
</feature>
<protein>
    <submittedName>
        <fullName evidence="2">Uncharacterized protein</fullName>
    </submittedName>
</protein>
<dbReference type="AlphaFoldDB" id="A0A8K0NFX4"/>
<dbReference type="Pfam" id="PF07103">
    <property type="entry name" value="DUF1365"/>
    <property type="match status" value="1"/>
</dbReference>
<dbReference type="EMBL" id="SRPY01000440">
    <property type="protein sequence ID" value="KAG5923653.1"/>
    <property type="molecule type" value="Genomic_DNA"/>
</dbReference>
<evidence type="ECO:0000256" key="1">
    <source>
        <dbReference type="SAM" id="Phobius"/>
    </source>
</evidence>
<keyword evidence="3" id="KW-1185">Reference proteome</keyword>